<feature type="domain" description="Zeta toxin" evidence="3">
    <location>
        <begin position="3"/>
        <end position="140"/>
    </location>
</feature>
<gene>
    <name evidence="4" type="ORF">C3Y92_02305</name>
</gene>
<dbReference type="InterPro" id="IPR010488">
    <property type="entry name" value="Zeta_toxin_domain"/>
</dbReference>
<protein>
    <submittedName>
        <fullName evidence="4">Zeta toxin family protein</fullName>
    </submittedName>
</protein>
<sequence>MTPRPQLWVIAGPNGSGKSTLTAKHKLHERMPVINPDEIAKELPDHSPVKAGKMAILEQERLLAQGSTFALETTLSGKRELELMRRAREAGYKANLVFIATAGPKINIGRVIERLANGGHDVPDEDVERRYQRALEKLPEAIKNADRSFVLDNSRSSQGMRLLFSRGHTRVKYVSRNMPEWARTSLEKYVKEHNMDMGL</sequence>
<evidence type="ECO:0000256" key="2">
    <source>
        <dbReference type="ARBA" id="ARBA00022840"/>
    </source>
</evidence>
<proteinExistence type="predicted"/>
<accession>A0A4P6HHA1</accession>
<keyword evidence="1" id="KW-0547">Nucleotide-binding</keyword>
<name>A0A4P6HHA1_9BACT</name>
<dbReference type="PANTHER" id="PTHR39206">
    <property type="entry name" value="SLL8004 PROTEIN"/>
    <property type="match status" value="1"/>
</dbReference>
<dbReference type="Gene3D" id="3.40.50.300">
    <property type="entry name" value="P-loop containing nucleotide triphosphate hydrolases"/>
    <property type="match status" value="1"/>
</dbReference>
<evidence type="ECO:0000259" key="3">
    <source>
        <dbReference type="Pfam" id="PF06414"/>
    </source>
</evidence>
<evidence type="ECO:0000313" key="4">
    <source>
        <dbReference type="EMBL" id="QAZ66135.1"/>
    </source>
</evidence>
<dbReference type="GO" id="GO:0005524">
    <property type="term" value="F:ATP binding"/>
    <property type="evidence" value="ECO:0007669"/>
    <property type="project" value="UniProtKB-KW"/>
</dbReference>
<dbReference type="SUPFAM" id="SSF52540">
    <property type="entry name" value="P-loop containing nucleoside triphosphate hydrolases"/>
    <property type="match status" value="1"/>
</dbReference>
<dbReference type="OrthoDB" id="9791543at2"/>
<dbReference type="Proteomes" id="UP000293296">
    <property type="component" value="Chromosome"/>
</dbReference>
<dbReference type="PANTHER" id="PTHR39206:SF1">
    <property type="entry name" value="SLL8004 PROTEIN"/>
    <property type="match status" value="1"/>
</dbReference>
<dbReference type="InterPro" id="IPR027417">
    <property type="entry name" value="P-loop_NTPase"/>
</dbReference>
<evidence type="ECO:0000256" key="1">
    <source>
        <dbReference type="ARBA" id="ARBA00022741"/>
    </source>
</evidence>
<evidence type="ECO:0000313" key="5">
    <source>
        <dbReference type="Proteomes" id="UP000293296"/>
    </source>
</evidence>
<dbReference type="GO" id="GO:0016301">
    <property type="term" value="F:kinase activity"/>
    <property type="evidence" value="ECO:0007669"/>
    <property type="project" value="InterPro"/>
</dbReference>
<dbReference type="KEGG" id="dcb:C3Y92_02305"/>
<dbReference type="EMBL" id="CP026538">
    <property type="protein sequence ID" value="QAZ66135.1"/>
    <property type="molecule type" value="Genomic_DNA"/>
</dbReference>
<keyword evidence="5" id="KW-1185">Reference proteome</keyword>
<organism evidence="4 5">
    <name type="scientific">Solidesulfovibrio carbinolicus</name>
    <dbReference type="NCBI Taxonomy" id="296842"/>
    <lineage>
        <taxon>Bacteria</taxon>
        <taxon>Pseudomonadati</taxon>
        <taxon>Thermodesulfobacteriota</taxon>
        <taxon>Desulfovibrionia</taxon>
        <taxon>Desulfovibrionales</taxon>
        <taxon>Desulfovibrionaceae</taxon>
        <taxon>Solidesulfovibrio</taxon>
    </lineage>
</organism>
<keyword evidence="2" id="KW-0067">ATP-binding</keyword>
<dbReference type="RefSeq" id="WP_129349128.1">
    <property type="nucleotide sequence ID" value="NZ_CP026538.1"/>
</dbReference>
<dbReference type="Pfam" id="PF06414">
    <property type="entry name" value="Zeta_toxin"/>
    <property type="match status" value="1"/>
</dbReference>
<reference evidence="4 5" key="1">
    <citation type="submission" date="2018-02" db="EMBL/GenBank/DDBJ databases">
        <title>Genome sequence of Desulfovibrio carbinolicus DSM 3852.</title>
        <authorList>
            <person name="Wilbanks E."/>
            <person name="Skennerton C.T."/>
            <person name="Orphan V.J."/>
        </authorList>
    </citation>
    <scope>NUCLEOTIDE SEQUENCE [LARGE SCALE GENOMIC DNA]</scope>
    <source>
        <strain evidence="4 5">DSM 3852</strain>
    </source>
</reference>
<dbReference type="AlphaFoldDB" id="A0A4P6HHA1"/>